<dbReference type="OrthoDB" id="5292475at2"/>
<dbReference type="PANTHER" id="PTHR42794:SF1">
    <property type="entry name" value="HEMIN IMPORT ATP-BINDING PROTEIN HMUV"/>
    <property type="match status" value="1"/>
</dbReference>
<sequence>MEKFSLPVLSVQNLSAQSQAGWRAVSDISFDVGMGECIAIIGPNGSGKSSLLKAITRQFSIIAGKVELSGIDICQLSRQEMAQWISIVAQHEYVDPRLTVGEYVWLGRTPHACYFSQQEHENVVNQSLTDVGLYHKKEHHFGDLSGGEQQRANIARAFAQKARIILLDEPTNHLDPLARIELLNLVKAKGVTAIAVLHDLSLVSEFADKVLLLQNQKMVAYSCPEGVLNDRFISPTFGLRVIPFQHPRANSIIHHFEALGSNCYDQPRGGVV</sequence>
<dbReference type="EMBL" id="AEIU01000026">
    <property type="protein sequence ID" value="EFP98025.1"/>
    <property type="molecule type" value="Genomic_DNA"/>
</dbReference>
<keyword evidence="8" id="KW-1185">Reference proteome</keyword>
<evidence type="ECO:0000256" key="1">
    <source>
        <dbReference type="ARBA" id="ARBA00022448"/>
    </source>
</evidence>
<evidence type="ECO:0000313" key="7">
    <source>
        <dbReference type="EMBL" id="EFP98025.1"/>
    </source>
</evidence>
<dbReference type="RefSeq" id="WP_009599853.1">
    <property type="nucleotide sequence ID" value="NZ_AEIU01000026.1"/>
</dbReference>
<dbReference type="GO" id="GO:0005524">
    <property type="term" value="F:ATP binding"/>
    <property type="evidence" value="ECO:0007669"/>
    <property type="project" value="UniProtKB-KW"/>
</dbReference>
<evidence type="ECO:0000256" key="4">
    <source>
        <dbReference type="ARBA" id="ARBA00022967"/>
    </source>
</evidence>
<dbReference type="InterPro" id="IPR017871">
    <property type="entry name" value="ABC_transporter-like_CS"/>
</dbReference>
<accession>E3BG01</accession>
<name>E3BG01_9VIBR</name>
<protein>
    <recommendedName>
        <fullName evidence="6">ABC transporter domain-containing protein</fullName>
    </recommendedName>
</protein>
<dbReference type="InterPro" id="IPR003439">
    <property type="entry name" value="ABC_transporter-like_ATP-bd"/>
</dbReference>
<evidence type="ECO:0000256" key="5">
    <source>
        <dbReference type="ARBA" id="ARBA00037066"/>
    </source>
</evidence>
<dbReference type="GO" id="GO:0016887">
    <property type="term" value="F:ATP hydrolysis activity"/>
    <property type="evidence" value="ECO:0007669"/>
    <property type="project" value="InterPro"/>
</dbReference>
<dbReference type="PANTHER" id="PTHR42794">
    <property type="entry name" value="HEMIN IMPORT ATP-BINDING PROTEIN HMUV"/>
    <property type="match status" value="1"/>
</dbReference>
<comment type="caution">
    <text evidence="7">The sequence shown here is derived from an EMBL/GenBank/DDBJ whole genome shotgun (WGS) entry which is preliminary data.</text>
</comment>
<dbReference type="PROSITE" id="PS50893">
    <property type="entry name" value="ABC_TRANSPORTER_2"/>
    <property type="match status" value="1"/>
</dbReference>
<keyword evidence="3" id="KW-0067">ATP-binding</keyword>
<proteinExistence type="predicted"/>
<gene>
    <name evidence="7" type="ORF">VIBC2010_06524</name>
</gene>
<organism evidence="7 8">
    <name type="scientific">Vibrio caribbeanicus ATCC BAA-2122</name>
    <dbReference type="NCBI Taxonomy" id="796620"/>
    <lineage>
        <taxon>Bacteria</taxon>
        <taxon>Pseudomonadati</taxon>
        <taxon>Pseudomonadota</taxon>
        <taxon>Gammaproteobacteria</taxon>
        <taxon>Vibrionales</taxon>
        <taxon>Vibrionaceae</taxon>
        <taxon>Vibrio</taxon>
    </lineage>
</organism>
<dbReference type="SUPFAM" id="SSF52540">
    <property type="entry name" value="P-loop containing nucleoside triphosphate hydrolases"/>
    <property type="match status" value="1"/>
</dbReference>
<dbReference type="Gene3D" id="3.40.50.300">
    <property type="entry name" value="P-loop containing nucleotide triphosphate hydrolases"/>
    <property type="match status" value="1"/>
</dbReference>
<dbReference type="SMART" id="SM00382">
    <property type="entry name" value="AAA"/>
    <property type="match status" value="1"/>
</dbReference>
<reference evidence="7 8" key="1">
    <citation type="journal article" date="2012" name="Int. J. Syst. Evol. Microbiol.">
        <title>Vibrio caribbeanicus sp. nov., isolated from the marine sponge Scleritoderma cyanea.</title>
        <authorList>
            <person name="Hoffmann M."/>
            <person name="Monday S.R."/>
            <person name="Allard M.W."/>
            <person name="Strain E.A."/>
            <person name="Whittaker P."/>
            <person name="Naum M."/>
            <person name="McCarthy P.J."/>
            <person name="Lopez J.V."/>
            <person name="Fischer M."/>
            <person name="Brown E.W."/>
        </authorList>
    </citation>
    <scope>NUCLEOTIDE SEQUENCE [LARGE SCALE GENOMIC DNA]</scope>
    <source>
        <strain evidence="7 8">ATCC BAA-2122</strain>
    </source>
</reference>
<dbReference type="Pfam" id="PF00005">
    <property type="entry name" value="ABC_tran"/>
    <property type="match status" value="1"/>
</dbReference>
<evidence type="ECO:0000313" key="8">
    <source>
        <dbReference type="Proteomes" id="UP000002943"/>
    </source>
</evidence>
<dbReference type="STRING" id="796620.VIBC2010_06524"/>
<keyword evidence="4" id="KW-1278">Translocase</keyword>
<evidence type="ECO:0000256" key="2">
    <source>
        <dbReference type="ARBA" id="ARBA00022741"/>
    </source>
</evidence>
<comment type="function">
    <text evidence="5">Part of the ABC transporter complex HmuTUV involved in hemin import. Responsible for energy coupling to the transport system.</text>
</comment>
<dbReference type="InterPro" id="IPR027417">
    <property type="entry name" value="P-loop_NTPase"/>
</dbReference>
<dbReference type="InterPro" id="IPR003593">
    <property type="entry name" value="AAA+_ATPase"/>
</dbReference>
<dbReference type="PROSITE" id="PS00211">
    <property type="entry name" value="ABC_TRANSPORTER_1"/>
    <property type="match status" value="1"/>
</dbReference>
<keyword evidence="1" id="KW-0813">Transport</keyword>
<dbReference type="Proteomes" id="UP000002943">
    <property type="component" value="Unassembled WGS sequence"/>
</dbReference>
<feature type="domain" description="ABC transporter" evidence="6">
    <location>
        <begin position="9"/>
        <end position="240"/>
    </location>
</feature>
<evidence type="ECO:0000256" key="3">
    <source>
        <dbReference type="ARBA" id="ARBA00022840"/>
    </source>
</evidence>
<dbReference type="eggNOG" id="COG1120">
    <property type="taxonomic scope" value="Bacteria"/>
</dbReference>
<dbReference type="AlphaFoldDB" id="E3BG01"/>
<dbReference type="CDD" id="cd03214">
    <property type="entry name" value="ABC_Iron-Siderophores_B12_Hemin"/>
    <property type="match status" value="1"/>
</dbReference>
<evidence type="ECO:0000259" key="6">
    <source>
        <dbReference type="PROSITE" id="PS50893"/>
    </source>
</evidence>
<keyword evidence="2" id="KW-0547">Nucleotide-binding</keyword>